<evidence type="ECO:0000256" key="5">
    <source>
        <dbReference type="SAM" id="MobiDB-lite"/>
    </source>
</evidence>
<dbReference type="FunCoup" id="H2ZCN7">
    <property type="interactions" value="208"/>
</dbReference>
<evidence type="ECO:0000256" key="2">
    <source>
        <dbReference type="ARBA" id="ARBA00009087"/>
    </source>
</evidence>
<reference evidence="9" key="1">
    <citation type="submission" date="2003-08" db="EMBL/GenBank/DDBJ databases">
        <authorList>
            <person name="Birren B."/>
            <person name="Nusbaum C."/>
            <person name="Abebe A."/>
            <person name="Abouelleil A."/>
            <person name="Adekoya E."/>
            <person name="Ait-zahra M."/>
            <person name="Allen N."/>
            <person name="Allen T."/>
            <person name="An P."/>
            <person name="Anderson M."/>
            <person name="Anderson S."/>
            <person name="Arachchi H."/>
            <person name="Armbruster J."/>
            <person name="Bachantsang P."/>
            <person name="Baldwin J."/>
            <person name="Barry A."/>
            <person name="Bayul T."/>
            <person name="Blitshsteyn B."/>
            <person name="Bloom T."/>
            <person name="Blye J."/>
            <person name="Boguslavskiy L."/>
            <person name="Borowsky M."/>
            <person name="Boukhgalter B."/>
            <person name="Brunache A."/>
            <person name="Butler J."/>
            <person name="Calixte N."/>
            <person name="Calvo S."/>
            <person name="Camarata J."/>
            <person name="Campo K."/>
            <person name="Chang J."/>
            <person name="Cheshatsang Y."/>
            <person name="Citroen M."/>
            <person name="Collymore A."/>
            <person name="Considine T."/>
            <person name="Cook A."/>
            <person name="Cooke P."/>
            <person name="Corum B."/>
            <person name="Cuomo C."/>
            <person name="David R."/>
            <person name="Dawoe T."/>
            <person name="Degray S."/>
            <person name="Dodge S."/>
            <person name="Dooley K."/>
            <person name="Dorje P."/>
            <person name="Dorjee K."/>
            <person name="Dorris L."/>
            <person name="Duffey N."/>
            <person name="Dupes A."/>
            <person name="Elkins T."/>
            <person name="Engels R."/>
            <person name="Erickson J."/>
            <person name="Farina A."/>
            <person name="Faro S."/>
            <person name="Ferreira P."/>
            <person name="Fischer H."/>
            <person name="Fitzgerald M."/>
            <person name="Foley K."/>
            <person name="Gage D."/>
            <person name="Galagan J."/>
            <person name="Gearin G."/>
            <person name="Gnerre S."/>
            <person name="Gnirke A."/>
            <person name="Goyette A."/>
            <person name="Graham J."/>
            <person name="Grandbois E."/>
            <person name="Gyaltsen K."/>
            <person name="Hafez N."/>
            <person name="Hagopian D."/>
            <person name="Hagos B."/>
            <person name="Hall J."/>
            <person name="Hatcher B."/>
            <person name="Heller A."/>
            <person name="Higgins H."/>
            <person name="Honan T."/>
            <person name="Horn A."/>
            <person name="Houde N."/>
            <person name="Hughes L."/>
            <person name="Hulme W."/>
            <person name="Husby E."/>
            <person name="Iliev I."/>
            <person name="Jaffe D."/>
            <person name="Jones C."/>
            <person name="Kamal M."/>
            <person name="Kamat A."/>
            <person name="Kamvysselis M."/>
            <person name="Karlsson E."/>
            <person name="Kells C."/>
            <person name="Kieu A."/>
            <person name="Kisner P."/>
            <person name="Kodira C."/>
            <person name="Kulbokas E."/>
            <person name="Labutti K."/>
            <person name="Lama D."/>
            <person name="Landers T."/>
            <person name="Leger J."/>
            <person name="Levine S."/>
            <person name="Lewis D."/>
            <person name="Lewis T."/>
            <person name="Lindblad-toh K."/>
            <person name="Liu X."/>
            <person name="Lokyitsang T."/>
            <person name="Lokyitsang Y."/>
            <person name="Lucien O."/>
            <person name="Lui A."/>
            <person name="Ma L.J."/>
            <person name="Mabbitt R."/>
            <person name="Macdonald J."/>
            <person name="Maclean C."/>
            <person name="Major J."/>
            <person name="Manning J."/>
            <person name="Marabella R."/>
            <person name="Maru K."/>
            <person name="Matthews C."/>
            <person name="Mauceli E."/>
            <person name="Mccarthy M."/>
            <person name="Mcdonough S."/>
            <person name="Mcghee T."/>
            <person name="Meldrim J."/>
            <person name="Meneus L."/>
            <person name="Mesirov J."/>
            <person name="Mihalev A."/>
            <person name="Mihova T."/>
            <person name="Mikkelsen T."/>
            <person name="Mlenga V."/>
            <person name="Moru K."/>
            <person name="Mozes J."/>
            <person name="Mulrain L."/>
            <person name="Munson G."/>
            <person name="Naylor J."/>
            <person name="Newes C."/>
            <person name="Nguyen C."/>
            <person name="Nguyen N."/>
            <person name="Nguyen T."/>
            <person name="Nicol R."/>
            <person name="Nielsen C."/>
            <person name="Nizzari M."/>
            <person name="Norbu C."/>
            <person name="Norbu N."/>
            <person name="O'donnell P."/>
            <person name="Okoawo O."/>
            <person name="O'leary S."/>
            <person name="Omotosho B."/>
            <person name="O'neill K."/>
            <person name="Osman S."/>
            <person name="Parker S."/>
            <person name="Perrin D."/>
            <person name="Phunkhang P."/>
            <person name="Piqani B."/>
            <person name="Purcell S."/>
            <person name="Rachupka T."/>
            <person name="Ramasamy U."/>
            <person name="Rameau R."/>
            <person name="Ray V."/>
            <person name="Raymond C."/>
            <person name="Retta R."/>
            <person name="Richardson S."/>
            <person name="Rise C."/>
            <person name="Rodriguez J."/>
            <person name="Rogers J."/>
            <person name="Rogov P."/>
            <person name="Rutman M."/>
            <person name="Schupbach R."/>
            <person name="Seaman C."/>
            <person name="Settipalli S."/>
            <person name="Sharpe T."/>
            <person name="Sheridan J."/>
            <person name="Sherpa N."/>
            <person name="Shi J."/>
            <person name="Smirnov S."/>
            <person name="Smith C."/>
            <person name="Sougnez C."/>
            <person name="Spencer B."/>
            <person name="Stalker J."/>
            <person name="Stange-thomann N."/>
            <person name="Stavropoulos S."/>
            <person name="Stetson K."/>
            <person name="Stone C."/>
            <person name="Stone S."/>
            <person name="Stubbs M."/>
            <person name="Talamas J."/>
            <person name="Tchuinga P."/>
            <person name="Tenzing P."/>
            <person name="Tesfaye S."/>
            <person name="Theodore J."/>
            <person name="Thoulutsang Y."/>
            <person name="Topham K."/>
            <person name="Towey S."/>
            <person name="Tsamla T."/>
            <person name="Tsomo N."/>
            <person name="Vallee D."/>
            <person name="Vassiliev H."/>
            <person name="Venkataraman V."/>
            <person name="Vinson J."/>
            <person name="Vo A."/>
            <person name="Wade C."/>
            <person name="Wang S."/>
            <person name="Wangchuk T."/>
            <person name="Wangdi T."/>
            <person name="Whittaker C."/>
            <person name="Wilkinson J."/>
            <person name="Wu Y."/>
            <person name="Wyman D."/>
            <person name="Yadav S."/>
            <person name="Yang S."/>
            <person name="Yang X."/>
            <person name="Yeager S."/>
            <person name="Yee E."/>
            <person name="Young G."/>
            <person name="Zainoun J."/>
            <person name="Zembeck L."/>
            <person name="Zimmer A."/>
            <person name="Zody M."/>
            <person name="Lander E."/>
        </authorList>
    </citation>
    <scope>NUCLEOTIDE SEQUENCE [LARGE SCALE GENOMIC DNA]</scope>
</reference>
<dbReference type="AlphaFoldDB" id="H2ZCN7"/>
<dbReference type="InterPro" id="IPR039754">
    <property type="entry name" value="Esf1"/>
</dbReference>
<feature type="region of interest" description="Disordered" evidence="5">
    <location>
        <begin position="447"/>
        <end position="547"/>
    </location>
</feature>
<dbReference type="PANTHER" id="PTHR12202">
    <property type="entry name" value="ESF1 HOMOLOG"/>
    <property type="match status" value="1"/>
</dbReference>
<dbReference type="Pfam" id="PF08159">
    <property type="entry name" value="NUC153"/>
    <property type="match status" value="1"/>
</dbReference>
<dbReference type="GO" id="GO:0003723">
    <property type="term" value="F:RNA binding"/>
    <property type="evidence" value="ECO:0007669"/>
    <property type="project" value="TreeGrafter"/>
</dbReference>
<dbReference type="Ensembl" id="ENSCSAVT00000015530.1">
    <property type="protein sequence ID" value="ENSCSAVP00000015353.1"/>
    <property type="gene ID" value="ENSCSAVG00000009015.1"/>
</dbReference>
<feature type="domain" description="ESF1 RRM" evidence="7">
    <location>
        <begin position="185"/>
        <end position="330"/>
    </location>
</feature>
<dbReference type="HOGENOM" id="CLU_010564_2_0_1"/>
<keyword evidence="4" id="KW-0539">Nucleus</keyword>
<dbReference type="GO" id="GO:0005730">
    <property type="term" value="C:nucleolus"/>
    <property type="evidence" value="ECO:0007669"/>
    <property type="project" value="UniProtKB-SubCell"/>
</dbReference>
<protein>
    <submittedName>
        <fullName evidence="8">Uncharacterized protein</fullName>
    </submittedName>
</protein>
<feature type="region of interest" description="Disordered" evidence="5">
    <location>
        <begin position="239"/>
        <end position="264"/>
    </location>
</feature>
<feature type="compositionally biased region" description="Basic residues" evidence="5">
    <location>
        <begin position="628"/>
        <end position="640"/>
    </location>
</feature>
<evidence type="ECO:0000259" key="7">
    <source>
        <dbReference type="Pfam" id="PF25121"/>
    </source>
</evidence>
<dbReference type="GO" id="GO:0006364">
    <property type="term" value="P:rRNA processing"/>
    <property type="evidence" value="ECO:0007669"/>
    <property type="project" value="InterPro"/>
</dbReference>
<dbReference type="OMA" id="YEMEMSW"/>
<dbReference type="Proteomes" id="UP000007875">
    <property type="component" value="Unassembled WGS sequence"/>
</dbReference>
<feature type="compositionally biased region" description="Basic residues" evidence="5">
    <location>
        <begin position="481"/>
        <end position="491"/>
    </location>
</feature>
<reference evidence="8" key="2">
    <citation type="submission" date="2025-08" db="UniProtKB">
        <authorList>
            <consortium name="Ensembl"/>
        </authorList>
    </citation>
    <scope>IDENTIFICATION</scope>
</reference>
<sequence length="649" mass="75193">MDKDVDKRFESVLRDHRFRSIKHKQKKVQIDGRFQSMFTDKRFKLQYDTDKRGKPVHQTSSENLKKYYRLSFEEKKRLKAERAKKLNSLKEKDSNVLKEIDETENLKTEAEDDDKATDNESSSEYESSSDEDEEEAAPDLARGEGGVETSSDEDEDEYYKEENNLPDQHWNELDADAERTEDVSSRLALCNMDWDRIRALDLFMLFDSFKPVSGSIKSVSIYPSEFGIKRLAEEDLKGPAELRKENSDDEEISPDVDSKEGSKFQREKLRQYQINRLKYYYAVIECDSPQTADAIYQDCDGIEYEASSTKMDLRFIPDGTTFDDHPAKDVANCLPDKDLYKPTDFITKALHQAKVDLTWDETDHRRLAMTMRKFNEDEIANMDVQDFLASSSGSESEEVSEDVKKPKHFGISSRTTDEDQIMRYRSLLLDNDDAGDKKDDVDMEITWEPDLLSKDENKEDTLEEEEPSTGVNSDLDEPKSKKSKKTSKKRKGENTEEDLKKKAELEMLMMDEEDLRKHFNMDDIEKQEKRSTKARKRKNENKDDSFKIDVKDSRFSAVFTAPEFALDPNNPSFRKTKAMKELLQERQTQIQGESDKPVLEKRNAEVTETDSKPKDSSSLSNLVNSIKAKTKNQFAKKRKGTLLNKVTNN</sequence>
<feature type="compositionally biased region" description="Basic and acidic residues" evidence="5">
    <location>
        <begin position="514"/>
        <end position="531"/>
    </location>
</feature>
<dbReference type="STRING" id="51511.ENSCSAVP00000015353"/>
<feature type="compositionally biased region" description="Acidic residues" evidence="5">
    <location>
        <begin position="150"/>
        <end position="159"/>
    </location>
</feature>
<dbReference type="GeneTree" id="ENSGT00390000004881"/>
<dbReference type="PANTHER" id="PTHR12202:SF0">
    <property type="entry name" value="ESF1 HOMOLOG"/>
    <property type="match status" value="1"/>
</dbReference>
<feature type="domain" description="NUC153" evidence="6">
    <location>
        <begin position="552"/>
        <end position="580"/>
    </location>
</feature>
<evidence type="ECO:0000259" key="6">
    <source>
        <dbReference type="Pfam" id="PF08159"/>
    </source>
</evidence>
<keyword evidence="3" id="KW-0175">Coiled coil</keyword>
<organism evidence="8 9">
    <name type="scientific">Ciona savignyi</name>
    <name type="common">Pacific transparent sea squirt</name>
    <dbReference type="NCBI Taxonomy" id="51511"/>
    <lineage>
        <taxon>Eukaryota</taxon>
        <taxon>Metazoa</taxon>
        <taxon>Chordata</taxon>
        <taxon>Tunicata</taxon>
        <taxon>Ascidiacea</taxon>
        <taxon>Phlebobranchia</taxon>
        <taxon>Cionidae</taxon>
        <taxon>Ciona</taxon>
    </lineage>
</organism>
<feature type="compositionally biased region" description="Acidic residues" evidence="5">
    <location>
        <begin position="110"/>
        <end position="137"/>
    </location>
</feature>
<dbReference type="InterPro" id="IPR056750">
    <property type="entry name" value="RRM_ESF1"/>
</dbReference>
<feature type="compositionally biased region" description="Basic and acidic residues" evidence="5">
    <location>
        <begin position="83"/>
        <end position="109"/>
    </location>
</feature>
<feature type="region of interest" description="Disordered" evidence="5">
    <location>
        <begin position="83"/>
        <end position="170"/>
    </location>
</feature>
<feature type="compositionally biased region" description="Basic and acidic residues" evidence="5">
    <location>
        <begin position="451"/>
        <end position="460"/>
    </location>
</feature>
<dbReference type="Pfam" id="PF25121">
    <property type="entry name" value="RRM_ESF1"/>
    <property type="match status" value="1"/>
</dbReference>
<evidence type="ECO:0000256" key="1">
    <source>
        <dbReference type="ARBA" id="ARBA00004604"/>
    </source>
</evidence>
<dbReference type="eggNOG" id="KOG2318">
    <property type="taxonomic scope" value="Eukaryota"/>
</dbReference>
<evidence type="ECO:0000313" key="8">
    <source>
        <dbReference type="Ensembl" id="ENSCSAVP00000015353.1"/>
    </source>
</evidence>
<evidence type="ECO:0000256" key="4">
    <source>
        <dbReference type="ARBA" id="ARBA00023242"/>
    </source>
</evidence>
<evidence type="ECO:0000313" key="9">
    <source>
        <dbReference type="Proteomes" id="UP000007875"/>
    </source>
</evidence>
<feature type="compositionally biased region" description="Basic and acidic residues" evidence="5">
    <location>
        <begin position="593"/>
        <end position="615"/>
    </location>
</feature>
<dbReference type="InParanoid" id="H2ZCN7"/>
<feature type="region of interest" description="Disordered" evidence="5">
    <location>
        <begin position="389"/>
        <end position="414"/>
    </location>
</feature>
<dbReference type="InterPro" id="IPR012580">
    <property type="entry name" value="NUC153"/>
</dbReference>
<name>H2ZCN7_CIOSA</name>
<evidence type="ECO:0000256" key="3">
    <source>
        <dbReference type="ARBA" id="ARBA00023054"/>
    </source>
</evidence>
<keyword evidence="9" id="KW-1185">Reference proteome</keyword>
<reference evidence="8" key="3">
    <citation type="submission" date="2025-09" db="UniProtKB">
        <authorList>
            <consortium name="Ensembl"/>
        </authorList>
    </citation>
    <scope>IDENTIFICATION</scope>
</reference>
<feature type="compositionally biased region" description="Basic and acidic residues" evidence="5">
    <location>
        <begin position="492"/>
        <end position="505"/>
    </location>
</feature>
<comment type="subcellular location">
    <subcellularLocation>
        <location evidence="1">Nucleus</location>
        <location evidence="1">Nucleolus</location>
    </subcellularLocation>
</comment>
<comment type="similarity">
    <text evidence="2">Belongs to the ESF1 family.</text>
</comment>
<proteinExistence type="inferred from homology"/>
<accession>H2ZCN7</accession>
<feature type="region of interest" description="Disordered" evidence="5">
    <location>
        <begin position="584"/>
        <end position="649"/>
    </location>
</feature>